<keyword evidence="1" id="KW-0812">Transmembrane</keyword>
<evidence type="ECO:0000256" key="1">
    <source>
        <dbReference type="SAM" id="Phobius"/>
    </source>
</evidence>
<dbReference type="SUPFAM" id="SSF52540">
    <property type="entry name" value="P-loop containing nucleoside triphosphate hydrolases"/>
    <property type="match status" value="1"/>
</dbReference>
<dbReference type="KEGG" id="tatv:25778219"/>
<proteinExistence type="predicted"/>
<dbReference type="OrthoDB" id="408152at2759"/>
<evidence type="ECO:0000313" key="2">
    <source>
        <dbReference type="EMBL" id="EHK42146.1"/>
    </source>
</evidence>
<evidence type="ECO:0000313" key="3">
    <source>
        <dbReference type="Proteomes" id="UP000005426"/>
    </source>
</evidence>
<organism evidence="2 3">
    <name type="scientific">Hypocrea atroviridis (strain ATCC 20476 / IMI 206040)</name>
    <name type="common">Trichoderma atroviride</name>
    <dbReference type="NCBI Taxonomy" id="452589"/>
    <lineage>
        <taxon>Eukaryota</taxon>
        <taxon>Fungi</taxon>
        <taxon>Dikarya</taxon>
        <taxon>Ascomycota</taxon>
        <taxon>Pezizomycotina</taxon>
        <taxon>Sordariomycetes</taxon>
        <taxon>Hypocreomycetidae</taxon>
        <taxon>Hypocreales</taxon>
        <taxon>Hypocreaceae</taxon>
        <taxon>Trichoderma</taxon>
    </lineage>
</organism>
<dbReference type="Proteomes" id="UP000005426">
    <property type="component" value="Unassembled WGS sequence"/>
</dbReference>
<dbReference type="InterPro" id="IPR040632">
    <property type="entry name" value="Sulfotransfer_4"/>
</dbReference>
<dbReference type="GeneID" id="25778219"/>
<accession>G9P5H7</accession>
<dbReference type="EMBL" id="ABDG02000027">
    <property type="protein sequence ID" value="EHK42146.1"/>
    <property type="molecule type" value="Genomic_DNA"/>
</dbReference>
<sequence>MGGVPSIPTDKSRTVQVISAGYSRTGTVSMALALEKLLDGPVMHGGTHLFGREDAYAKLWCDIFANRHNKPVLMKLLREATAGFVALTDNPSIVFVSELAELYPDAKVIVVERDADRWMKSMESLLEGANMDTWWFVKLLVWPCPTWRWAPIFLQGVQDCDEEHFGMSWNKGWSAETLSVYNGWVRKSIAPERLLTMELKDGWEPLAKFLGKPVPDEPFPHANDGETMRKYAKSVFRTATLVWVGIVGSAAMGASITYMAWKRW</sequence>
<dbReference type="HOGENOM" id="CLU_061199_2_1_1"/>
<dbReference type="OMA" id="ANDGETM"/>
<dbReference type="InterPro" id="IPR027417">
    <property type="entry name" value="P-loop_NTPase"/>
</dbReference>
<gene>
    <name evidence="2" type="ORF">TRIATDRAFT_229660</name>
</gene>
<dbReference type="Gene3D" id="3.40.50.300">
    <property type="entry name" value="P-loop containing nucleotide triphosphate hydrolases"/>
    <property type="match status" value="1"/>
</dbReference>
<dbReference type="PANTHER" id="PTHR36978">
    <property type="entry name" value="P-LOOP CONTAINING NUCLEOTIDE TRIPHOSPHATE HYDROLASE"/>
    <property type="match status" value="1"/>
</dbReference>
<comment type="caution">
    <text evidence="2">The sequence shown here is derived from an EMBL/GenBank/DDBJ whole genome shotgun (WGS) entry which is preliminary data.</text>
</comment>
<name>G9P5H7_HYPAI</name>
<dbReference type="Pfam" id="PF17784">
    <property type="entry name" value="Sulfotransfer_4"/>
    <property type="match status" value="1"/>
</dbReference>
<reference evidence="2 3" key="1">
    <citation type="journal article" date="2011" name="Genome Biol.">
        <title>Comparative genome sequence analysis underscores mycoparasitism as the ancestral life style of Trichoderma.</title>
        <authorList>
            <person name="Kubicek C.P."/>
            <person name="Herrera-Estrella A."/>
            <person name="Seidl-Seiboth V."/>
            <person name="Martinez D.A."/>
            <person name="Druzhinina I.S."/>
            <person name="Thon M."/>
            <person name="Zeilinger S."/>
            <person name="Casas-Flores S."/>
            <person name="Horwitz B.A."/>
            <person name="Mukherjee P.K."/>
            <person name="Mukherjee M."/>
            <person name="Kredics L."/>
            <person name="Alcaraz L.D."/>
            <person name="Aerts A."/>
            <person name="Antal Z."/>
            <person name="Atanasova L."/>
            <person name="Cervantes-Badillo M.G."/>
            <person name="Challacombe J."/>
            <person name="Chertkov O."/>
            <person name="McCluskey K."/>
            <person name="Coulpier F."/>
            <person name="Deshpande N."/>
            <person name="von Doehren H."/>
            <person name="Ebbole D.J."/>
            <person name="Esquivel-Naranjo E.U."/>
            <person name="Fekete E."/>
            <person name="Flipphi M."/>
            <person name="Glaser F."/>
            <person name="Gomez-Rodriguez E.Y."/>
            <person name="Gruber S."/>
            <person name="Han C."/>
            <person name="Henrissat B."/>
            <person name="Hermosa R."/>
            <person name="Hernandez-Onate M."/>
            <person name="Karaffa L."/>
            <person name="Kosti I."/>
            <person name="Le Crom S."/>
            <person name="Lindquist E."/>
            <person name="Lucas S."/>
            <person name="Luebeck M."/>
            <person name="Luebeck P.S."/>
            <person name="Margeot A."/>
            <person name="Metz B."/>
            <person name="Misra M."/>
            <person name="Nevalainen H."/>
            <person name="Omann M."/>
            <person name="Packer N."/>
            <person name="Perrone G."/>
            <person name="Uresti-Rivera E.E."/>
            <person name="Salamov A."/>
            <person name="Schmoll M."/>
            <person name="Seiboth B."/>
            <person name="Shapiro H."/>
            <person name="Sukno S."/>
            <person name="Tamayo-Ramos J.A."/>
            <person name="Tisch D."/>
            <person name="Wiest A."/>
            <person name="Wilkinson H.H."/>
            <person name="Zhang M."/>
            <person name="Coutinho P.M."/>
            <person name="Kenerley C.M."/>
            <person name="Monte E."/>
            <person name="Baker S.E."/>
            <person name="Grigoriev I.V."/>
        </authorList>
    </citation>
    <scope>NUCLEOTIDE SEQUENCE [LARGE SCALE GENOMIC DNA]</scope>
    <source>
        <strain evidence="3">ATCC 20476 / IMI 206040</strain>
    </source>
</reference>
<keyword evidence="1" id="KW-0472">Membrane</keyword>
<keyword evidence="3" id="KW-1185">Reference proteome</keyword>
<protein>
    <recommendedName>
        <fullName evidence="4">NAD dependent epimerase/dehydratase</fullName>
    </recommendedName>
</protein>
<dbReference type="AlphaFoldDB" id="G9P5H7"/>
<keyword evidence="1" id="KW-1133">Transmembrane helix</keyword>
<feature type="transmembrane region" description="Helical" evidence="1">
    <location>
        <begin position="238"/>
        <end position="261"/>
    </location>
</feature>
<dbReference type="eggNOG" id="ENOG502RY15">
    <property type="taxonomic scope" value="Eukaryota"/>
</dbReference>
<dbReference type="STRING" id="452589.G9P5H7"/>
<dbReference type="PANTHER" id="PTHR36978:SF3">
    <property type="entry name" value="P-LOOP CONTAINING NUCLEOSIDE TRIPHOSPHATE HYDROLASE PROTEIN"/>
    <property type="match status" value="1"/>
</dbReference>
<evidence type="ECO:0008006" key="4">
    <source>
        <dbReference type="Google" id="ProtNLM"/>
    </source>
</evidence>